<dbReference type="Gene3D" id="3.50.70.10">
    <property type="match status" value="1"/>
</dbReference>
<evidence type="ECO:0000313" key="3">
    <source>
        <dbReference type="Proteomes" id="UP000595564"/>
    </source>
</evidence>
<dbReference type="RefSeq" id="WP_201328385.1">
    <property type="nucleotide sequence ID" value="NZ_AP017470.1"/>
</dbReference>
<dbReference type="Proteomes" id="UP000595564">
    <property type="component" value="Chromosome"/>
</dbReference>
<sequence length="187" mass="20973">MKKFIVLVLGILLAIPSYSMKIAGKNLPDTLKFGDATLVLNGAGIRKKFWVKVYAGGLYLTKKSHNAKAIINADEPMAVRLHFIYDGVSSKKMRGAWEDSFEEVLSDNELMKLKNKIKLFESFFDVETHEDDIWDLVYIPGVGTKVLLNGKEKGVVPGLDFKKALFSIYLSEKTEIPDVREAMLGLD</sequence>
<dbReference type="InterPro" id="IPR036298">
    <property type="entry name" value="Chalcone_isomerase_sf"/>
</dbReference>
<dbReference type="InterPro" id="IPR016087">
    <property type="entry name" value="Chalcone_isomerase"/>
</dbReference>
<dbReference type="InterPro" id="IPR016088">
    <property type="entry name" value="Chalcone_isomerase_3-sand"/>
</dbReference>
<dbReference type="EMBL" id="AP017470">
    <property type="protein sequence ID" value="BBB32046.1"/>
    <property type="molecule type" value="Genomic_DNA"/>
</dbReference>
<dbReference type="AlphaFoldDB" id="A0A7R6PMX5"/>
<reference evidence="3" key="1">
    <citation type="journal article" date="2012" name="Extremophiles">
        <title>Thermotomaculum hydrothermale gen. nov., sp. nov., a novel heterotrophic thermophile within the phylum Acidobacteria from a deep-sea hydrothermal vent chimney in the Southern Okinawa Trough.</title>
        <authorList>
            <person name="Izumi H."/>
            <person name="Nunoura T."/>
            <person name="Miyazaki M."/>
            <person name="Mino S."/>
            <person name="Toki T."/>
            <person name="Takai K."/>
            <person name="Sako Y."/>
            <person name="Sawabe T."/>
            <person name="Nakagawa S."/>
        </authorList>
    </citation>
    <scope>NUCLEOTIDE SEQUENCE [LARGE SCALE GENOMIC DNA]</scope>
    <source>
        <strain evidence="3">AC55</strain>
    </source>
</reference>
<name>A0A7R6PMX5_9BACT</name>
<dbReference type="SUPFAM" id="SSF54626">
    <property type="entry name" value="Chalcone isomerase"/>
    <property type="match status" value="1"/>
</dbReference>
<proteinExistence type="predicted"/>
<gene>
    <name evidence="2" type="ORF">TTHT_0453</name>
</gene>
<dbReference type="GO" id="GO:0016872">
    <property type="term" value="F:intramolecular lyase activity"/>
    <property type="evidence" value="ECO:0007669"/>
    <property type="project" value="InterPro"/>
</dbReference>
<keyword evidence="3" id="KW-1185">Reference proteome</keyword>
<evidence type="ECO:0000259" key="1">
    <source>
        <dbReference type="Pfam" id="PF16036"/>
    </source>
</evidence>
<organism evidence="2 3">
    <name type="scientific">Thermotomaculum hydrothermale</name>
    <dbReference type="NCBI Taxonomy" id="981385"/>
    <lineage>
        <taxon>Bacteria</taxon>
        <taxon>Pseudomonadati</taxon>
        <taxon>Acidobacteriota</taxon>
        <taxon>Holophagae</taxon>
        <taxon>Thermotomaculales</taxon>
        <taxon>Thermotomaculaceae</taxon>
        <taxon>Thermotomaculum</taxon>
    </lineage>
</organism>
<dbReference type="Pfam" id="PF16036">
    <property type="entry name" value="Chalcone_3"/>
    <property type="match status" value="1"/>
</dbReference>
<evidence type="ECO:0000313" key="2">
    <source>
        <dbReference type="EMBL" id="BBB32046.1"/>
    </source>
</evidence>
<feature type="domain" description="Chalcone isomerase" evidence="1">
    <location>
        <begin position="20"/>
        <end position="185"/>
    </location>
</feature>
<protein>
    <recommendedName>
        <fullName evidence="1">Chalcone isomerase domain-containing protein</fullName>
    </recommendedName>
</protein>
<accession>A0A7R6PMX5</accession>
<dbReference type="KEGG" id="thyd:TTHT_0453"/>